<proteinExistence type="predicted"/>
<accession>A0A6H5H3S4</accession>
<evidence type="ECO:0000256" key="2">
    <source>
        <dbReference type="SAM" id="Phobius"/>
    </source>
</evidence>
<keyword evidence="2" id="KW-0472">Membrane</keyword>
<keyword evidence="4" id="KW-1185">Reference proteome</keyword>
<reference evidence="3 4" key="1">
    <citation type="submission" date="2020-02" db="EMBL/GenBank/DDBJ databases">
        <authorList>
            <person name="Ferguson B K."/>
        </authorList>
    </citation>
    <scope>NUCLEOTIDE SEQUENCE [LARGE SCALE GENOMIC DNA]</scope>
</reference>
<feature type="compositionally biased region" description="Basic and acidic residues" evidence="1">
    <location>
        <begin position="18"/>
        <end position="32"/>
    </location>
</feature>
<keyword evidence="2" id="KW-1133">Transmembrane helix</keyword>
<dbReference type="AlphaFoldDB" id="A0A6H5H3S4"/>
<gene>
    <name evidence="3" type="ORF">NTEN_LOCUS15497</name>
</gene>
<name>A0A6H5H3S4_9HEMI</name>
<organism evidence="3 4">
    <name type="scientific">Nesidiocoris tenuis</name>
    <dbReference type="NCBI Taxonomy" id="355587"/>
    <lineage>
        <taxon>Eukaryota</taxon>
        <taxon>Metazoa</taxon>
        <taxon>Ecdysozoa</taxon>
        <taxon>Arthropoda</taxon>
        <taxon>Hexapoda</taxon>
        <taxon>Insecta</taxon>
        <taxon>Pterygota</taxon>
        <taxon>Neoptera</taxon>
        <taxon>Paraneoptera</taxon>
        <taxon>Hemiptera</taxon>
        <taxon>Heteroptera</taxon>
        <taxon>Panheteroptera</taxon>
        <taxon>Cimicomorpha</taxon>
        <taxon>Miridae</taxon>
        <taxon>Dicyphina</taxon>
        <taxon>Nesidiocoris</taxon>
    </lineage>
</organism>
<protein>
    <submittedName>
        <fullName evidence="3">Uncharacterized protein</fullName>
    </submittedName>
</protein>
<feature type="region of interest" description="Disordered" evidence="1">
    <location>
        <begin position="1"/>
        <end position="64"/>
    </location>
</feature>
<dbReference type="EMBL" id="CADCXU010023037">
    <property type="protein sequence ID" value="CAB0010453.1"/>
    <property type="molecule type" value="Genomic_DNA"/>
</dbReference>
<sequence length="179" mass="19959">MAAVTPDNAQTLPRTARQHGEKGGQDLRDDGRWRRRRRRRRQQAGPGSRHRRPEDDQRQLNRSHRRYVRTHPAAGRAACALPFPVIVKACRTWLYCYPGHLPPFLPGCWRRGSARWEPTVQFYVVGRPRRVARKSLSTAAILSGFIAVLTGSAAVLAESAAVSTGSTAVSASDRQLSQP</sequence>
<feature type="non-terminal residue" evidence="3">
    <location>
        <position position="179"/>
    </location>
</feature>
<evidence type="ECO:0000313" key="3">
    <source>
        <dbReference type="EMBL" id="CAB0010453.1"/>
    </source>
</evidence>
<feature type="transmembrane region" description="Helical" evidence="2">
    <location>
        <begin position="136"/>
        <end position="157"/>
    </location>
</feature>
<dbReference type="Proteomes" id="UP000479000">
    <property type="component" value="Unassembled WGS sequence"/>
</dbReference>
<evidence type="ECO:0000256" key="1">
    <source>
        <dbReference type="SAM" id="MobiDB-lite"/>
    </source>
</evidence>
<keyword evidence="2" id="KW-0812">Transmembrane</keyword>
<evidence type="ECO:0000313" key="4">
    <source>
        <dbReference type="Proteomes" id="UP000479000"/>
    </source>
</evidence>
<feature type="compositionally biased region" description="Basic residues" evidence="1">
    <location>
        <begin position="33"/>
        <end position="42"/>
    </location>
</feature>